<keyword evidence="2" id="KW-0274">FAD</keyword>
<dbReference type="Proteomes" id="UP000294558">
    <property type="component" value="Unassembled WGS sequence"/>
</dbReference>
<comment type="caution">
    <text evidence="4">The sequence shown here is derived from an EMBL/GenBank/DDBJ whole genome shotgun (WGS) entry which is preliminary data.</text>
</comment>
<dbReference type="PANTHER" id="PTHR11748:SF103">
    <property type="entry name" value="GLYCOLATE OXIDASE SUBUNIT GLCE"/>
    <property type="match status" value="1"/>
</dbReference>
<dbReference type="SUPFAM" id="SSF55103">
    <property type="entry name" value="FAD-linked oxidases, C-terminal domain"/>
    <property type="match status" value="1"/>
</dbReference>
<proteinExistence type="predicted"/>
<accession>A0A4R7HXI4</accession>
<sequence>MSVASDPLLHEFAELVGDSGPVAVEGCRTRWRIGGDAAGSARLVSAPTGIVAHEPSEMTVRVRAGTSVAELHHELAASGQCTALPDRGGTVGGAVVVGENDLRLRRVGRLRDAVLQVRYVSAQGRMITGGGATVKNVSGYDLCRLITGSLGTLGLVAEVTLRTVPVAEECRWVVLDDSDPFAIAQGWQPYSAVLWDGERTWVCLEGAAADVADARTRLRATGRCADVGGPPDLPPCRNSIAPGRVRAIHSIACGQFVAAVGLGLVFTTHPLPRSPRSSSFERLSMRVKNEFDPEGRLNPGRRPGA</sequence>
<dbReference type="EMBL" id="SOAU01000001">
    <property type="protein sequence ID" value="TDT14926.1"/>
    <property type="molecule type" value="Genomic_DNA"/>
</dbReference>
<dbReference type="PROSITE" id="PS51387">
    <property type="entry name" value="FAD_PCMH"/>
    <property type="match status" value="1"/>
</dbReference>
<dbReference type="InterPro" id="IPR016166">
    <property type="entry name" value="FAD-bd_PCMH"/>
</dbReference>
<dbReference type="InterPro" id="IPR016164">
    <property type="entry name" value="FAD-linked_Oxase-like_C"/>
</dbReference>
<dbReference type="PANTHER" id="PTHR11748">
    <property type="entry name" value="D-LACTATE DEHYDROGENASE"/>
    <property type="match status" value="1"/>
</dbReference>
<dbReference type="InterPro" id="IPR006094">
    <property type="entry name" value="Oxid_FAD_bind_N"/>
</dbReference>
<reference evidence="4 5" key="1">
    <citation type="submission" date="2019-03" db="EMBL/GenBank/DDBJ databases">
        <title>Sequencing the genomes of 1000 actinobacteria strains.</title>
        <authorList>
            <person name="Klenk H.-P."/>
        </authorList>
    </citation>
    <scope>NUCLEOTIDE SEQUENCE [LARGE SCALE GENOMIC DNA]</scope>
    <source>
        <strain evidence="4 5">DSM 18936</strain>
    </source>
</reference>
<dbReference type="AlphaFoldDB" id="A0A4R7HXI4"/>
<evidence type="ECO:0000313" key="5">
    <source>
        <dbReference type="Proteomes" id="UP000294558"/>
    </source>
</evidence>
<feature type="domain" description="FAD-binding PCMH-type" evidence="3">
    <location>
        <begin position="1"/>
        <end position="166"/>
    </location>
</feature>
<dbReference type="SUPFAM" id="SSF56176">
    <property type="entry name" value="FAD-binding/transporter-associated domain-like"/>
    <property type="match status" value="1"/>
</dbReference>
<dbReference type="GO" id="GO:0003824">
    <property type="term" value="F:catalytic activity"/>
    <property type="evidence" value="ECO:0007669"/>
    <property type="project" value="InterPro"/>
</dbReference>
<dbReference type="InterPro" id="IPR016169">
    <property type="entry name" value="FAD-bd_PCMH_sub2"/>
</dbReference>
<dbReference type="GO" id="GO:0071949">
    <property type="term" value="F:FAD binding"/>
    <property type="evidence" value="ECO:0007669"/>
    <property type="project" value="InterPro"/>
</dbReference>
<evidence type="ECO:0000313" key="4">
    <source>
        <dbReference type="EMBL" id="TDT14926.1"/>
    </source>
</evidence>
<dbReference type="InterPro" id="IPR036318">
    <property type="entry name" value="FAD-bd_PCMH-like_sf"/>
</dbReference>
<evidence type="ECO:0000259" key="3">
    <source>
        <dbReference type="PROSITE" id="PS51387"/>
    </source>
</evidence>
<evidence type="ECO:0000256" key="1">
    <source>
        <dbReference type="ARBA" id="ARBA00022630"/>
    </source>
</evidence>
<evidence type="ECO:0000256" key="2">
    <source>
        <dbReference type="ARBA" id="ARBA00022827"/>
    </source>
</evidence>
<gene>
    <name evidence="4" type="ORF">BDK89_0485</name>
</gene>
<organism evidence="4 5">
    <name type="scientific">Ilumatobacter fluminis</name>
    <dbReference type="NCBI Taxonomy" id="467091"/>
    <lineage>
        <taxon>Bacteria</taxon>
        <taxon>Bacillati</taxon>
        <taxon>Actinomycetota</taxon>
        <taxon>Acidimicrobiia</taxon>
        <taxon>Acidimicrobiales</taxon>
        <taxon>Ilumatobacteraceae</taxon>
        <taxon>Ilumatobacter</taxon>
    </lineage>
</organism>
<keyword evidence="5" id="KW-1185">Reference proteome</keyword>
<keyword evidence="1" id="KW-0285">Flavoprotein</keyword>
<dbReference type="RefSeq" id="WP_133867431.1">
    <property type="nucleotide sequence ID" value="NZ_SOAU01000001.1"/>
</dbReference>
<dbReference type="OrthoDB" id="9811557at2"/>
<dbReference type="Gene3D" id="3.30.465.10">
    <property type="match status" value="1"/>
</dbReference>
<protein>
    <submittedName>
        <fullName evidence="4">Glycolate oxidase FAD binding subunit</fullName>
    </submittedName>
</protein>
<dbReference type="Pfam" id="PF01565">
    <property type="entry name" value="FAD_binding_4"/>
    <property type="match status" value="1"/>
</dbReference>
<name>A0A4R7HXI4_9ACTN</name>